<gene>
    <name evidence="1" type="ORF">PEVE_00012233</name>
</gene>
<proteinExistence type="predicted"/>
<sequence>MLQNRFAKRILAGKRTSSNAARMNVEDKLDSLQWIPLAGRHFAHRCSAVQNAIKEEIPEHLETFKITLRDLHGHNIRNSYLSRIPKPKTEWGKRTTYYRYISDWSTLPNFLTKPM</sequence>
<evidence type="ECO:0000313" key="1">
    <source>
        <dbReference type="EMBL" id="CAH3015130.1"/>
    </source>
</evidence>
<dbReference type="EMBL" id="CALNXI010000019">
    <property type="protein sequence ID" value="CAH3015130.1"/>
    <property type="molecule type" value="Genomic_DNA"/>
</dbReference>
<keyword evidence="2" id="KW-1185">Reference proteome</keyword>
<organism evidence="1 2">
    <name type="scientific">Porites evermanni</name>
    <dbReference type="NCBI Taxonomy" id="104178"/>
    <lineage>
        <taxon>Eukaryota</taxon>
        <taxon>Metazoa</taxon>
        <taxon>Cnidaria</taxon>
        <taxon>Anthozoa</taxon>
        <taxon>Hexacorallia</taxon>
        <taxon>Scleractinia</taxon>
        <taxon>Fungiina</taxon>
        <taxon>Poritidae</taxon>
        <taxon>Porites</taxon>
    </lineage>
</organism>
<evidence type="ECO:0000313" key="2">
    <source>
        <dbReference type="Proteomes" id="UP001159427"/>
    </source>
</evidence>
<reference evidence="1 2" key="1">
    <citation type="submission" date="2022-05" db="EMBL/GenBank/DDBJ databases">
        <authorList>
            <consortium name="Genoscope - CEA"/>
            <person name="William W."/>
        </authorList>
    </citation>
    <scope>NUCLEOTIDE SEQUENCE [LARGE SCALE GENOMIC DNA]</scope>
</reference>
<name>A0ABN8LHK6_9CNID</name>
<dbReference type="Proteomes" id="UP001159427">
    <property type="component" value="Unassembled WGS sequence"/>
</dbReference>
<accession>A0ABN8LHK6</accession>
<comment type="caution">
    <text evidence="1">The sequence shown here is derived from an EMBL/GenBank/DDBJ whole genome shotgun (WGS) entry which is preliminary data.</text>
</comment>
<protein>
    <submittedName>
        <fullName evidence="1">Uncharacterized protein</fullName>
    </submittedName>
</protein>
<feature type="non-terminal residue" evidence="1">
    <location>
        <position position="115"/>
    </location>
</feature>